<sequence length="142" mass="16582">MFHNKTKMLMYGKGTRMNLLFRFQCSQKPLLSCTINIKIRRSYDMKQPPRQRTIKDERDEKIGKDAKVYAFEWIIAITQVLTIMCIIKGNPAWKGTISILFFGVAFLLFYEFKQYEAKPFKQVGIVFLIIGIALLIWFGITG</sequence>
<dbReference type="Pfam" id="PF20040">
    <property type="entry name" value="DUF6442"/>
    <property type="match status" value="1"/>
</dbReference>
<dbReference type="EMBL" id="AAVP02000001">
    <property type="protein sequence ID" value="EDK25333.1"/>
    <property type="molecule type" value="Genomic_DNA"/>
</dbReference>
<feature type="transmembrane region" description="Helical" evidence="1">
    <location>
        <begin position="68"/>
        <end position="87"/>
    </location>
</feature>
<comment type="caution">
    <text evidence="2">The sequence shown here is derived from an EMBL/GenBank/DDBJ whole genome shotgun (WGS) entry which is preliminary data.</text>
</comment>
<keyword evidence="1" id="KW-0472">Membrane</keyword>
<reference evidence="2 3" key="1">
    <citation type="submission" date="2007-03" db="EMBL/GenBank/DDBJ databases">
        <authorList>
            <person name="Fulton L."/>
            <person name="Clifton S."/>
            <person name="Fulton B."/>
            <person name="Xu J."/>
            <person name="Minx P."/>
            <person name="Pepin K.H."/>
            <person name="Johnson M."/>
            <person name="Thiruvilangam P."/>
            <person name="Bhonagiri V."/>
            <person name="Nash W.E."/>
            <person name="Mardis E.R."/>
            <person name="Wilson R.K."/>
        </authorList>
    </citation>
    <scope>NUCLEOTIDE SEQUENCE [LARGE SCALE GENOMIC DNA]</scope>
    <source>
        <strain evidence="2 3">ATCC 27756</strain>
    </source>
</reference>
<evidence type="ECO:0000256" key="1">
    <source>
        <dbReference type="SAM" id="Phobius"/>
    </source>
</evidence>
<keyword evidence="1" id="KW-0812">Transmembrane</keyword>
<name>A5KJ30_9FIRM</name>
<evidence type="ECO:0000313" key="3">
    <source>
        <dbReference type="Proteomes" id="UP000003577"/>
    </source>
</evidence>
<keyword evidence="1" id="KW-1133">Transmembrane helix</keyword>
<feature type="transmembrane region" description="Helical" evidence="1">
    <location>
        <begin position="93"/>
        <end position="110"/>
    </location>
</feature>
<protein>
    <submittedName>
        <fullName evidence="2">Uncharacterized protein</fullName>
    </submittedName>
</protein>
<gene>
    <name evidence="2" type="ORF">RUMTOR_00227</name>
</gene>
<evidence type="ECO:0000313" key="2">
    <source>
        <dbReference type="EMBL" id="EDK25333.1"/>
    </source>
</evidence>
<dbReference type="AlphaFoldDB" id="A5KJ30"/>
<dbReference type="HOGENOM" id="CLU_151321_0_0_9"/>
<reference evidence="2 3" key="2">
    <citation type="submission" date="2007-04" db="EMBL/GenBank/DDBJ databases">
        <title>Draft genome sequence of Ruminococcus torques (ATCC 27756).</title>
        <authorList>
            <person name="Sudarsanam P."/>
            <person name="Ley R."/>
            <person name="Guruge J."/>
            <person name="Turnbaugh P.J."/>
            <person name="Mahowald M."/>
            <person name="Liep D."/>
            <person name="Gordon J."/>
        </authorList>
    </citation>
    <scope>NUCLEOTIDE SEQUENCE [LARGE SCALE GENOMIC DNA]</scope>
    <source>
        <strain evidence="2 3">ATCC 27756</strain>
    </source>
</reference>
<proteinExistence type="predicted"/>
<dbReference type="Proteomes" id="UP000003577">
    <property type="component" value="Unassembled WGS sequence"/>
</dbReference>
<dbReference type="PaxDb" id="411460-RUMTOR_00227"/>
<dbReference type="InterPro" id="IPR045620">
    <property type="entry name" value="DUF6442"/>
</dbReference>
<organism evidence="2 3">
    <name type="scientific">[Ruminococcus] torques ATCC 27756</name>
    <dbReference type="NCBI Taxonomy" id="411460"/>
    <lineage>
        <taxon>Bacteria</taxon>
        <taxon>Bacillati</taxon>
        <taxon>Bacillota</taxon>
        <taxon>Clostridia</taxon>
        <taxon>Lachnospirales</taxon>
        <taxon>Lachnospiraceae</taxon>
        <taxon>Mediterraneibacter</taxon>
    </lineage>
</organism>
<feature type="transmembrane region" description="Helical" evidence="1">
    <location>
        <begin position="122"/>
        <end position="140"/>
    </location>
</feature>
<accession>A5KJ30</accession>